<protein>
    <recommendedName>
        <fullName evidence="3">2EXR domain-containing protein</fullName>
    </recommendedName>
</protein>
<dbReference type="Pfam" id="PF20150">
    <property type="entry name" value="2EXR"/>
    <property type="match status" value="1"/>
</dbReference>
<dbReference type="Proteomes" id="UP001152300">
    <property type="component" value="Unassembled WGS sequence"/>
</dbReference>
<feature type="domain" description="2EXR" evidence="3">
    <location>
        <begin position="46"/>
        <end position="158"/>
    </location>
</feature>
<dbReference type="EMBL" id="JAPEIS010000003">
    <property type="protein sequence ID" value="KAJ8067695.1"/>
    <property type="molecule type" value="Genomic_DNA"/>
</dbReference>
<dbReference type="AlphaFoldDB" id="A0A9X0DMK1"/>
<reference evidence="4" key="1">
    <citation type="submission" date="2022-11" db="EMBL/GenBank/DDBJ databases">
        <title>Genome Resource of Sclerotinia nivalis Strain SnTB1, a Plant Pathogen Isolated from American Ginseng.</title>
        <authorList>
            <person name="Fan S."/>
        </authorList>
    </citation>
    <scope>NUCLEOTIDE SEQUENCE</scope>
    <source>
        <strain evidence="4">SnTB1</strain>
    </source>
</reference>
<dbReference type="PANTHER" id="PTHR35910">
    <property type="entry name" value="2EXR DOMAIN-CONTAINING PROTEIN"/>
    <property type="match status" value="1"/>
</dbReference>
<proteinExistence type="predicted"/>
<feature type="transmembrane region" description="Helical" evidence="2">
    <location>
        <begin position="383"/>
        <end position="403"/>
    </location>
</feature>
<dbReference type="PANTHER" id="PTHR35910:SF6">
    <property type="entry name" value="2EXR DOMAIN-CONTAINING PROTEIN"/>
    <property type="match status" value="1"/>
</dbReference>
<evidence type="ECO:0000313" key="5">
    <source>
        <dbReference type="Proteomes" id="UP001152300"/>
    </source>
</evidence>
<sequence length="404" mass="47449">MKNLMGSKTGNASKKQDQAPKVKHRSPKSMKNVLAKAHIGGKSSTFHPFERLPIELQNIIWGFSIEPRPVFHREWNIRSKRNRKWGVLKKKLEEVDDTEIFYDDPPSDELPFWPREYSDDVVFDWITIPGCRHTPAILHVSKNAREIGLRHYKAQKSLQVILREHYLPQSRLQKRGRLQYNLRSSKAMYISQNHDLWCWESFFYQKKVHTPLSKSSKDLRNFMSGFLHQLMTPGIYNKFLSDKRLILEDFVGGKESSRKERMTLIIHMERNTLEESRMERRREFKELVNELLLSKKLVMKCSNAAGIDNSRSVDLKCNRFGFCKECLKATEDVVIGENMEANLHIWSMPRHLRKELQKPKSKRLFDKCKSSCDLTWGVRHHRIVNGLVVIGILVVLIPLSPWLF</sequence>
<comment type="caution">
    <text evidence="4">The sequence shown here is derived from an EMBL/GenBank/DDBJ whole genome shotgun (WGS) entry which is preliminary data.</text>
</comment>
<feature type="compositionally biased region" description="Polar residues" evidence="1">
    <location>
        <begin position="1"/>
        <end position="13"/>
    </location>
</feature>
<organism evidence="4 5">
    <name type="scientific">Sclerotinia nivalis</name>
    <dbReference type="NCBI Taxonomy" id="352851"/>
    <lineage>
        <taxon>Eukaryota</taxon>
        <taxon>Fungi</taxon>
        <taxon>Dikarya</taxon>
        <taxon>Ascomycota</taxon>
        <taxon>Pezizomycotina</taxon>
        <taxon>Leotiomycetes</taxon>
        <taxon>Helotiales</taxon>
        <taxon>Sclerotiniaceae</taxon>
        <taxon>Sclerotinia</taxon>
    </lineage>
</organism>
<dbReference type="InterPro" id="IPR045518">
    <property type="entry name" value="2EXR"/>
</dbReference>
<feature type="region of interest" description="Disordered" evidence="1">
    <location>
        <begin position="1"/>
        <end position="29"/>
    </location>
</feature>
<gene>
    <name evidence="4" type="ORF">OCU04_003301</name>
</gene>
<keyword evidence="2" id="KW-1133">Transmembrane helix</keyword>
<evidence type="ECO:0000313" key="4">
    <source>
        <dbReference type="EMBL" id="KAJ8067695.1"/>
    </source>
</evidence>
<keyword evidence="2" id="KW-0812">Transmembrane</keyword>
<keyword evidence="5" id="KW-1185">Reference proteome</keyword>
<keyword evidence="2" id="KW-0472">Membrane</keyword>
<dbReference type="OrthoDB" id="3473305at2759"/>
<name>A0A9X0DMK1_9HELO</name>
<evidence type="ECO:0000256" key="2">
    <source>
        <dbReference type="SAM" id="Phobius"/>
    </source>
</evidence>
<accession>A0A9X0DMK1</accession>
<evidence type="ECO:0000259" key="3">
    <source>
        <dbReference type="Pfam" id="PF20150"/>
    </source>
</evidence>
<evidence type="ECO:0000256" key="1">
    <source>
        <dbReference type="SAM" id="MobiDB-lite"/>
    </source>
</evidence>